<name>A0A1H9C620_9RHOB</name>
<dbReference type="Pfam" id="PF18910">
    <property type="entry name" value="DUF5665"/>
    <property type="match status" value="1"/>
</dbReference>
<keyword evidence="1" id="KW-1133">Transmembrane helix</keyword>
<accession>A0A1H9C620</accession>
<evidence type="ECO:0000256" key="1">
    <source>
        <dbReference type="SAM" id="Phobius"/>
    </source>
</evidence>
<dbReference type="AlphaFoldDB" id="A0A1H9C620"/>
<keyword evidence="1" id="KW-0812">Transmembrane</keyword>
<protein>
    <submittedName>
        <fullName evidence="2">Uncharacterized protein</fullName>
    </submittedName>
</protein>
<feature type="transmembrane region" description="Helical" evidence="1">
    <location>
        <begin position="50"/>
        <end position="71"/>
    </location>
</feature>
<dbReference type="STRING" id="657014.SAMN04488092_103126"/>
<dbReference type="Proteomes" id="UP000198634">
    <property type="component" value="Unassembled WGS sequence"/>
</dbReference>
<dbReference type="RefSeq" id="WP_090268848.1">
    <property type="nucleotide sequence ID" value="NZ_FOEP01000003.1"/>
</dbReference>
<sequence>MTSSTDSSTEKAIAAIERLTEEVAHLNGHRFVAVQNSLLRQLLAQFTRGLAFGLGSVLGATLLVSVLAWWASQFEFLPLIGDWMAQLADEIERATSGQPQINQITR</sequence>
<dbReference type="EMBL" id="FOEP01000003">
    <property type="protein sequence ID" value="SEP96283.1"/>
    <property type="molecule type" value="Genomic_DNA"/>
</dbReference>
<dbReference type="InterPro" id="IPR043723">
    <property type="entry name" value="DUF5665"/>
</dbReference>
<dbReference type="OrthoDB" id="7859841at2"/>
<evidence type="ECO:0000313" key="3">
    <source>
        <dbReference type="Proteomes" id="UP000198634"/>
    </source>
</evidence>
<keyword evidence="1" id="KW-0472">Membrane</keyword>
<evidence type="ECO:0000313" key="2">
    <source>
        <dbReference type="EMBL" id="SEP96283.1"/>
    </source>
</evidence>
<organism evidence="2 3">
    <name type="scientific">Thalassovita taeanensis</name>
    <dbReference type="NCBI Taxonomy" id="657014"/>
    <lineage>
        <taxon>Bacteria</taxon>
        <taxon>Pseudomonadati</taxon>
        <taxon>Pseudomonadota</taxon>
        <taxon>Alphaproteobacteria</taxon>
        <taxon>Rhodobacterales</taxon>
        <taxon>Roseobacteraceae</taxon>
        <taxon>Thalassovita</taxon>
    </lineage>
</organism>
<proteinExistence type="predicted"/>
<keyword evidence="3" id="KW-1185">Reference proteome</keyword>
<gene>
    <name evidence="2" type="ORF">SAMN04488092_103126</name>
</gene>
<reference evidence="2 3" key="1">
    <citation type="submission" date="2016-10" db="EMBL/GenBank/DDBJ databases">
        <authorList>
            <person name="de Groot N.N."/>
        </authorList>
    </citation>
    <scope>NUCLEOTIDE SEQUENCE [LARGE SCALE GENOMIC DNA]</scope>
    <source>
        <strain evidence="2 3">DSM 22007</strain>
    </source>
</reference>